<dbReference type="KEGG" id="kvl:KVU_0716"/>
<proteinExistence type="predicted"/>
<dbReference type="AlphaFoldDB" id="F9Y4J8"/>
<gene>
    <name evidence="1" type="ordered locus">KVU_0716</name>
</gene>
<reference evidence="1 2" key="1">
    <citation type="journal article" date="2011" name="J. Bacteriol.">
        <title>Complete genome sequence of the industrial strain Ketogulonicigenium vulgare WSH-001.</title>
        <authorList>
            <person name="Liu L."/>
            <person name="Li Y."/>
            <person name="Zhang J."/>
            <person name="Zhou Z."/>
            <person name="Liu J."/>
            <person name="Li X."/>
            <person name="Zhou J."/>
            <person name="Du G."/>
            <person name="Wang L."/>
            <person name="Chen J."/>
        </authorList>
    </citation>
    <scope>NUCLEOTIDE SEQUENCE [LARGE SCALE GENOMIC DNA]</scope>
    <source>
        <strain evidence="1 2">WSH-001</strain>
    </source>
</reference>
<protein>
    <submittedName>
        <fullName evidence="1">Uncharacterized protein</fullName>
    </submittedName>
</protein>
<evidence type="ECO:0000313" key="1">
    <source>
        <dbReference type="EMBL" id="AEM40555.1"/>
    </source>
</evidence>
<dbReference type="PATRIC" id="fig|759362.5.peg.744"/>
<dbReference type="RefSeq" id="WP_014537630.1">
    <property type="nucleotide sequence ID" value="NC_017384.1"/>
</dbReference>
<sequence>MKRILWRIAQRYLLARAARARRAGNTMAAAKFKSRSEKFFHKIKGAMR</sequence>
<evidence type="ECO:0000313" key="2">
    <source>
        <dbReference type="Proteomes" id="UP000000692"/>
    </source>
</evidence>
<dbReference type="Proteomes" id="UP000000692">
    <property type="component" value="Chromosome"/>
</dbReference>
<dbReference type="EMBL" id="CP002018">
    <property type="protein sequence ID" value="AEM40555.1"/>
    <property type="molecule type" value="Genomic_DNA"/>
</dbReference>
<organism evidence="1 2">
    <name type="scientific">Ketogulonicigenium vulgare (strain WSH-001)</name>
    <dbReference type="NCBI Taxonomy" id="759362"/>
    <lineage>
        <taxon>Bacteria</taxon>
        <taxon>Pseudomonadati</taxon>
        <taxon>Pseudomonadota</taxon>
        <taxon>Alphaproteobacteria</taxon>
        <taxon>Rhodobacterales</taxon>
        <taxon>Roseobacteraceae</taxon>
        <taxon>Ketogulonicigenium</taxon>
    </lineage>
</organism>
<accession>F9Y4J8</accession>
<keyword evidence="2" id="KW-1185">Reference proteome</keyword>
<dbReference type="HOGENOM" id="CLU_214932_0_0_5"/>
<name>F9Y4J8_KETVW</name>